<evidence type="ECO:0000256" key="1">
    <source>
        <dbReference type="SAM" id="MobiDB-lite"/>
    </source>
</evidence>
<comment type="caution">
    <text evidence="2">The sequence shown here is derived from an EMBL/GenBank/DDBJ whole genome shotgun (WGS) entry which is preliminary data.</text>
</comment>
<reference evidence="2" key="1">
    <citation type="submission" date="2023-03" db="EMBL/GenBank/DDBJ databases">
        <title>Chromosome-level genomes of two armyworms, Mythimna separata and Mythimna loreyi, provide insights into the biosynthesis and reception of sex pheromones.</title>
        <authorList>
            <person name="Zhao H."/>
        </authorList>
    </citation>
    <scope>NUCLEOTIDE SEQUENCE</scope>
    <source>
        <strain evidence="2">BeijingLab</strain>
        <tissue evidence="2">Pupa</tissue>
    </source>
</reference>
<evidence type="ECO:0000313" key="3">
    <source>
        <dbReference type="Proteomes" id="UP001231518"/>
    </source>
</evidence>
<keyword evidence="3" id="KW-1185">Reference proteome</keyword>
<dbReference type="Proteomes" id="UP001231518">
    <property type="component" value="Chromosome 29"/>
</dbReference>
<organism evidence="2 3">
    <name type="scientific">Mythimna separata</name>
    <name type="common">Oriental armyworm</name>
    <name type="synonym">Pseudaletia separata</name>
    <dbReference type="NCBI Taxonomy" id="271217"/>
    <lineage>
        <taxon>Eukaryota</taxon>
        <taxon>Metazoa</taxon>
        <taxon>Ecdysozoa</taxon>
        <taxon>Arthropoda</taxon>
        <taxon>Hexapoda</taxon>
        <taxon>Insecta</taxon>
        <taxon>Pterygota</taxon>
        <taxon>Neoptera</taxon>
        <taxon>Endopterygota</taxon>
        <taxon>Lepidoptera</taxon>
        <taxon>Glossata</taxon>
        <taxon>Ditrysia</taxon>
        <taxon>Noctuoidea</taxon>
        <taxon>Noctuidae</taxon>
        <taxon>Noctuinae</taxon>
        <taxon>Hadenini</taxon>
        <taxon>Mythimna</taxon>
    </lineage>
</organism>
<name>A0AAD7Y6E6_MYTSE</name>
<proteinExistence type="predicted"/>
<protein>
    <recommendedName>
        <fullName evidence="4">Gag-like protein</fullName>
    </recommendedName>
</protein>
<accession>A0AAD7Y6E6</accession>
<sequence>MGRVKKRKKSGTDPPGDPLEDDADTGSLRSMQSATSDAEKEKDTDKYLEYRVSDYTRSYPESGGNYEYIVFIESQNQVPIGDRDMMSLATNFKRYNKGVKQLIRINRHKVGVIFERPTFANAALINKKFLDNFKLKASIPASATEITGVIQHVPIDLSNEQIYSAISSSKNIISVKRFMRRIIKENKVTFEPMKTVSITFSCVSLPDSVDLNSWRFEVRPYIPPVKQCLQCLRYGHIAKFCKNSIRCSICGKDHSYKECTIAPTEATCCQCKGNHIAISAECPVKKAKIEENKNKVQKRSYADVLNEKSFPPLNNKNPAEQLKFLIQTDQIQNILIQTLLTLISQNRNKESSITNENIKKVLLATIQNDNNIKQS</sequence>
<feature type="region of interest" description="Disordered" evidence="1">
    <location>
        <begin position="1"/>
        <end position="43"/>
    </location>
</feature>
<evidence type="ECO:0000313" key="2">
    <source>
        <dbReference type="EMBL" id="KAJ8704417.1"/>
    </source>
</evidence>
<gene>
    <name evidence="2" type="ORF">PYW07_011605</name>
</gene>
<evidence type="ECO:0008006" key="4">
    <source>
        <dbReference type="Google" id="ProtNLM"/>
    </source>
</evidence>
<dbReference type="EMBL" id="JARGEI010000031">
    <property type="protein sequence ID" value="KAJ8704417.1"/>
    <property type="molecule type" value="Genomic_DNA"/>
</dbReference>
<feature type="compositionally biased region" description="Polar residues" evidence="1">
    <location>
        <begin position="27"/>
        <end position="36"/>
    </location>
</feature>
<dbReference type="AlphaFoldDB" id="A0AAD7Y6E6"/>